<keyword evidence="8 10" id="KW-0326">Glycosidase</keyword>
<dbReference type="Proteomes" id="UP001158576">
    <property type="component" value="Chromosome PAR"/>
</dbReference>
<dbReference type="SUPFAM" id="SSF74650">
    <property type="entry name" value="Galactose mutarotase-like"/>
    <property type="match status" value="1"/>
</dbReference>
<evidence type="ECO:0000256" key="11">
    <source>
        <dbReference type="SAM" id="MobiDB-lite"/>
    </source>
</evidence>
<comment type="subcellular location">
    <subcellularLocation>
        <location evidence="1">Endoplasmic reticulum</location>
    </subcellularLocation>
</comment>
<feature type="domain" description="Glycoside hydrolase family 31 TIM barrel" evidence="12">
    <location>
        <begin position="331"/>
        <end position="657"/>
    </location>
</feature>
<dbReference type="InterPro" id="IPR030459">
    <property type="entry name" value="Glyco_hydro_31_CS"/>
</dbReference>
<evidence type="ECO:0000256" key="1">
    <source>
        <dbReference type="ARBA" id="ARBA00004240"/>
    </source>
</evidence>
<dbReference type="CDD" id="cd14752">
    <property type="entry name" value="GH31_N"/>
    <property type="match status" value="1"/>
</dbReference>
<gene>
    <name evidence="15" type="ORF">OKIOD_LOCUS2028</name>
</gene>
<evidence type="ECO:0000256" key="3">
    <source>
        <dbReference type="ARBA" id="ARBA00007806"/>
    </source>
</evidence>
<feature type="region of interest" description="Disordered" evidence="11">
    <location>
        <begin position="173"/>
        <end position="194"/>
    </location>
</feature>
<evidence type="ECO:0000259" key="12">
    <source>
        <dbReference type="Pfam" id="PF01055"/>
    </source>
</evidence>
<name>A0ABN7RUB3_OIKDI</name>
<feature type="domain" description="Glycoside hydrolase family 31 N-terminal" evidence="13">
    <location>
        <begin position="112"/>
        <end position="274"/>
    </location>
</feature>
<evidence type="ECO:0000256" key="5">
    <source>
        <dbReference type="ARBA" id="ARBA00022801"/>
    </source>
</evidence>
<evidence type="ECO:0000256" key="2">
    <source>
        <dbReference type="ARBA" id="ARBA00004833"/>
    </source>
</evidence>
<keyword evidence="4" id="KW-0732">Signal</keyword>
<evidence type="ECO:0000256" key="8">
    <source>
        <dbReference type="ARBA" id="ARBA00023295"/>
    </source>
</evidence>
<evidence type="ECO:0000259" key="13">
    <source>
        <dbReference type="Pfam" id="PF13802"/>
    </source>
</evidence>
<keyword evidence="5 10" id="KW-0378">Hydrolase</keyword>
<dbReference type="PANTHER" id="PTHR22762">
    <property type="entry name" value="ALPHA-GLUCOSIDASE"/>
    <property type="match status" value="1"/>
</dbReference>
<dbReference type="Gene3D" id="2.60.40.1180">
    <property type="entry name" value="Golgi alpha-mannosidase II"/>
    <property type="match status" value="2"/>
</dbReference>
<organism evidence="15 16">
    <name type="scientific">Oikopleura dioica</name>
    <name type="common">Tunicate</name>
    <dbReference type="NCBI Taxonomy" id="34765"/>
    <lineage>
        <taxon>Eukaryota</taxon>
        <taxon>Metazoa</taxon>
        <taxon>Chordata</taxon>
        <taxon>Tunicata</taxon>
        <taxon>Appendicularia</taxon>
        <taxon>Copelata</taxon>
        <taxon>Oikopleuridae</taxon>
        <taxon>Oikopleura</taxon>
    </lineage>
</organism>
<feature type="compositionally biased region" description="Basic and acidic residues" evidence="11">
    <location>
        <begin position="173"/>
        <end position="190"/>
    </location>
</feature>
<evidence type="ECO:0000313" key="16">
    <source>
        <dbReference type="Proteomes" id="UP001158576"/>
    </source>
</evidence>
<protein>
    <recommendedName>
        <fullName evidence="9">Glucosidase II subunit alpha</fullName>
    </recommendedName>
</protein>
<keyword evidence="7" id="KW-0325">Glycoprotein</keyword>
<comment type="pathway">
    <text evidence="2">Glycan metabolism; N-glycan metabolism.</text>
</comment>
<keyword evidence="16" id="KW-1185">Reference proteome</keyword>
<dbReference type="InterPro" id="IPR011013">
    <property type="entry name" value="Gal_mutarotase_sf_dom"/>
</dbReference>
<evidence type="ECO:0000256" key="4">
    <source>
        <dbReference type="ARBA" id="ARBA00022729"/>
    </source>
</evidence>
<evidence type="ECO:0000256" key="6">
    <source>
        <dbReference type="ARBA" id="ARBA00022824"/>
    </source>
</evidence>
<dbReference type="Gene3D" id="2.60.40.1760">
    <property type="entry name" value="glycosyl hydrolase (family 31)"/>
    <property type="match status" value="1"/>
</dbReference>
<dbReference type="InterPro" id="IPR048395">
    <property type="entry name" value="Glyco_hydro_31_C"/>
</dbReference>
<dbReference type="InterPro" id="IPR000322">
    <property type="entry name" value="Glyco_hydro_31_TIM"/>
</dbReference>
<dbReference type="InterPro" id="IPR013780">
    <property type="entry name" value="Glyco_hydro_b"/>
</dbReference>
<dbReference type="SUPFAM" id="SSF51011">
    <property type="entry name" value="Glycosyl hydrolase domain"/>
    <property type="match status" value="1"/>
</dbReference>
<reference evidence="15 16" key="1">
    <citation type="submission" date="2021-04" db="EMBL/GenBank/DDBJ databases">
        <authorList>
            <person name="Bliznina A."/>
        </authorList>
    </citation>
    <scope>NUCLEOTIDE SEQUENCE [LARGE SCALE GENOMIC DNA]</scope>
</reference>
<dbReference type="Pfam" id="PF01055">
    <property type="entry name" value="Glyco_hydro_31_2nd"/>
    <property type="match status" value="1"/>
</dbReference>
<dbReference type="EMBL" id="OU015568">
    <property type="protein sequence ID" value="CAG5083812.1"/>
    <property type="molecule type" value="Genomic_DNA"/>
</dbReference>
<proteinExistence type="inferred from homology"/>
<evidence type="ECO:0000256" key="9">
    <source>
        <dbReference type="ARBA" id="ARBA00042895"/>
    </source>
</evidence>
<comment type="similarity">
    <text evidence="3 10">Belongs to the glycosyl hydrolase 31 family.</text>
</comment>
<dbReference type="PROSITE" id="PS00707">
    <property type="entry name" value="GLYCOSYL_HYDROL_F31_2"/>
    <property type="match status" value="1"/>
</dbReference>
<dbReference type="Pfam" id="PF13802">
    <property type="entry name" value="Gal_mutarotas_2"/>
    <property type="match status" value="1"/>
</dbReference>
<feature type="domain" description="Glycosyl hydrolase family 31 C-terminal" evidence="14">
    <location>
        <begin position="666"/>
        <end position="753"/>
    </location>
</feature>
<dbReference type="InterPro" id="IPR025887">
    <property type="entry name" value="Glyco_hydro_31_N_dom"/>
</dbReference>
<keyword evidence="6" id="KW-0256">Endoplasmic reticulum</keyword>
<dbReference type="PANTHER" id="PTHR22762:SF54">
    <property type="entry name" value="BCDNA.GH04962"/>
    <property type="match status" value="1"/>
</dbReference>
<evidence type="ECO:0000313" key="15">
    <source>
        <dbReference type="EMBL" id="CAG5083812.1"/>
    </source>
</evidence>
<dbReference type="Gene3D" id="3.20.20.80">
    <property type="entry name" value="Glycosidases"/>
    <property type="match status" value="2"/>
</dbReference>
<evidence type="ECO:0000256" key="10">
    <source>
        <dbReference type="RuleBase" id="RU361185"/>
    </source>
</evidence>
<dbReference type="SUPFAM" id="SSF51445">
    <property type="entry name" value="(Trans)glycosidases"/>
    <property type="match status" value="1"/>
</dbReference>
<accession>A0ABN7RUB3</accession>
<evidence type="ECO:0000259" key="14">
    <source>
        <dbReference type="Pfam" id="PF21365"/>
    </source>
</evidence>
<evidence type="ECO:0000256" key="7">
    <source>
        <dbReference type="ARBA" id="ARBA00023180"/>
    </source>
</evidence>
<sequence length="887" mass="101453">MRLSAALLGSVLVEAVDRNNFKKCADSSFCQRRRVFNSDGVSPYAVTKSELIENDSILQLTLEVDGRPCLKALHSILPVGARINIEECEPLHPRYDPEARPSPEELLIDGHAPQKLKLDESNGFISIQAGDMRLKTSLESYITEFSHKDEVISVANSRNLLFVEELREKNDDEPSWEEKFKSHKDSRPRGPESVSMDVVFTNSRNLYGLPEHTDSFVLANTEEGEPYRLFNLDVFQFEIDERMALYGGIPFVASHSPERSSAALWLNAAETWVDIKYVDPEASIASWFTSGKVPEAHTFWLSETGKIDLFLFPGPSIQEVNDQYTVLTGRPQLPPQWATAYHQCKWNYRDEPDVAEVNENFDVHDIPADVIWLDIEHTDGKRYFTWDPVKFPTPDKMIENVASKGRKMVTIVDPHIKVDNNYYIYSGAKEADIYVKKPGGAEFNGWCWPGNSAYIDFTDPRAREWWAEQFLFENYKHSSPSLYTWNDMNEPSVFNGPEVSMQRDIIHHNGWEHRAVHQMYGLGVQRATYEGQLKRDPNSRPFVLSRAFFVGTQQWGPIWTGDNGAEWSHLKSSIPMLLALGVSGMPFVGADVGGFFGNPEPELLWRWYQLGAFQPFFRAHAHLDSKRREPWVFEEPWTGRMRNAIRYRYRLLPLWNELFYESHKTGVPPMRPIWYNYPKETESYGVEEEYMLGDTLLVAPVMEEGKRDVEVYFPGGDKYFRLDYHETPAYSGNAVVSAGEDEQIPVFLKAGRIFASKERIRRSSTLMENDPITLNIALDSERKASGKLYFDDQITHDYQKGEFSYKEVSFDGKSLNYSDSAQTGVFQSEHSFVEQIVIYGFGSSAPKSIQISSNGSNWQLESQVKGTTLFIRKPNAKSTGSFTLTIE</sequence>
<dbReference type="Pfam" id="PF21365">
    <property type="entry name" value="Glyco_hydro_31_3rd"/>
    <property type="match status" value="1"/>
</dbReference>
<dbReference type="CDD" id="cd06603">
    <property type="entry name" value="GH31_GANC_GANAB_alpha"/>
    <property type="match status" value="1"/>
</dbReference>
<dbReference type="InterPro" id="IPR017853">
    <property type="entry name" value="GH"/>
</dbReference>